<evidence type="ECO:0000256" key="1">
    <source>
        <dbReference type="SAM" id="MobiDB-lite"/>
    </source>
</evidence>
<keyword evidence="3" id="KW-1185">Reference proteome</keyword>
<dbReference type="EMBL" id="MJBS01000122">
    <property type="protein sequence ID" value="OHE93354.1"/>
    <property type="molecule type" value="Genomic_DNA"/>
</dbReference>
<comment type="caution">
    <text evidence="2">The sequence shown here is derived from an EMBL/GenBank/DDBJ whole genome shotgun (WGS) entry which is preliminary data.</text>
</comment>
<dbReference type="Proteomes" id="UP000176998">
    <property type="component" value="Unassembled WGS sequence"/>
</dbReference>
<gene>
    <name evidence="2" type="ORF">CORC01_11363</name>
</gene>
<proteinExistence type="predicted"/>
<dbReference type="AlphaFoldDB" id="A0A1G4AW43"/>
<reference evidence="2 3" key="1">
    <citation type="submission" date="2016-09" db="EMBL/GenBank/DDBJ databases">
        <authorList>
            <person name="Capua I."/>
            <person name="De Benedictis P."/>
            <person name="Joannis T."/>
            <person name="Lombin L.H."/>
            <person name="Cattoli G."/>
        </authorList>
    </citation>
    <scope>NUCLEOTIDE SEQUENCE [LARGE SCALE GENOMIC DNA]</scope>
    <source>
        <strain evidence="2 3">IMI 309357</strain>
    </source>
</reference>
<feature type="region of interest" description="Disordered" evidence="1">
    <location>
        <begin position="71"/>
        <end position="90"/>
    </location>
</feature>
<evidence type="ECO:0000313" key="2">
    <source>
        <dbReference type="EMBL" id="OHE93354.1"/>
    </source>
</evidence>
<dbReference type="GeneID" id="34564498"/>
<dbReference type="OrthoDB" id="10408789at2759"/>
<name>A0A1G4AW43_9PEZI</name>
<organism evidence="2 3">
    <name type="scientific">Colletotrichum orchidophilum</name>
    <dbReference type="NCBI Taxonomy" id="1209926"/>
    <lineage>
        <taxon>Eukaryota</taxon>
        <taxon>Fungi</taxon>
        <taxon>Dikarya</taxon>
        <taxon>Ascomycota</taxon>
        <taxon>Pezizomycotina</taxon>
        <taxon>Sordariomycetes</taxon>
        <taxon>Hypocreomycetidae</taxon>
        <taxon>Glomerellales</taxon>
        <taxon>Glomerellaceae</taxon>
        <taxon>Colletotrichum</taxon>
    </lineage>
</organism>
<feature type="compositionally biased region" description="Polar residues" evidence="1">
    <location>
        <begin position="71"/>
        <end position="84"/>
    </location>
</feature>
<accession>A0A1G4AW43</accession>
<dbReference type="RefSeq" id="XP_022470519.1">
    <property type="nucleotide sequence ID" value="XM_022622988.1"/>
</dbReference>
<evidence type="ECO:0000313" key="3">
    <source>
        <dbReference type="Proteomes" id="UP000176998"/>
    </source>
</evidence>
<protein>
    <submittedName>
        <fullName evidence="2">Uncharacterized protein</fullName>
    </submittedName>
</protein>
<sequence length="90" mass="10225">MTVRILSHVSLLCLGTTKIPRNALLVRWLTLPSAARQWGCHIGKDPARQTPMLWACGPGFCRRKWTLSQHGAESGSRQQKSTKWNEFVHE</sequence>